<dbReference type="CDD" id="cd01310">
    <property type="entry name" value="TatD_DNAse"/>
    <property type="match status" value="1"/>
</dbReference>
<dbReference type="OrthoDB" id="9810005at2"/>
<dbReference type="GO" id="GO:0046872">
    <property type="term" value="F:metal ion binding"/>
    <property type="evidence" value="ECO:0007669"/>
    <property type="project" value="UniProtKB-KW"/>
</dbReference>
<protein>
    <submittedName>
        <fullName evidence="4">Hydrolase, TatD family</fullName>
    </submittedName>
</protein>
<dbReference type="SUPFAM" id="SSF51556">
    <property type="entry name" value="Metallo-dependent hydrolases"/>
    <property type="match status" value="1"/>
</dbReference>
<keyword evidence="1 3" id="KW-0479">Metal-binding</keyword>
<dbReference type="PIRSF" id="PIRSF005902">
    <property type="entry name" value="DNase_TatD"/>
    <property type="match status" value="1"/>
</dbReference>
<gene>
    <name evidence="4" type="ORF">BRYFOR_08853</name>
</gene>
<sequence>MIFDTHAHYDDEAFDADREQLLEGLPGHGIGAVVNVGASMRGAEESWRLMQKYDFVYGAIGIHPDHAGELDEEGMQALRRMLRHPKAVAVGEIGLDYYWDKEAHEVQKKWFAAQMELALELDKPIIVHSREAAKDTFDCIRAVHAGKTGFAGGVIHCYSGSAEMAREYVKMGYYIGVGGVVTFKNARVLKEVVAAVPLERIVTETDCPYLAPVPYRGKRNCSLYIPYIIEEIAKIKGLTPQETERATWENAYRLYRLECMQAPLAAEVKE</sequence>
<dbReference type="GO" id="GO:0016788">
    <property type="term" value="F:hydrolase activity, acting on ester bonds"/>
    <property type="evidence" value="ECO:0007669"/>
    <property type="project" value="InterPro"/>
</dbReference>
<evidence type="ECO:0000256" key="2">
    <source>
        <dbReference type="ARBA" id="ARBA00022801"/>
    </source>
</evidence>
<dbReference type="InterPro" id="IPR015991">
    <property type="entry name" value="TatD/YcfH-like"/>
</dbReference>
<proteinExistence type="predicted"/>
<dbReference type="EMBL" id="ACCL02000021">
    <property type="protein sequence ID" value="EET59139.1"/>
    <property type="molecule type" value="Genomic_DNA"/>
</dbReference>
<dbReference type="InterPro" id="IPR018228">
    <property type="entry name" value="DNase_TatD-rel_CS"/>
</dbReference>
<dbReference type="InterPro" id="IPR001130">
    <property type="entry name" value="TatD-like"/>
</dbReference>
<dbReference type="InterPro" id="IPR032466">
    <property type="entry name" value="Metal_Hydrolase"/>
</dbReference>
<feature type="binding site" evidence="3">
    <location>
        <position position="6"/>
    </location>
    <ligand>
        <name>a divalent metal cation</name>
        <dbReference type="ChEBI" id="CHEBI:60240"/>
        <label>1</label>
    </ligand>
</feature>
<dbReference type="AlphaFoldDB" id="C6LJL6"/>
<feature type="binding site" evidence="3">
    <location>
        <position position="8"/>
    </location>
    <ligand>
        <name>a divalent metal cation</name>
        <dbReference type="ChEBI" id="CHEBI:60240"/>
        <label>1</label>
    </ligand>
</feature>
<dbReference type="Pfam" id="PF01026">
    <property type="entry name" value="TatD_DNase"/>
    <property type="match status" value="1"/>
</dbReference>
<dbReference type="GO" id="GO:0004536">
    <property type="term" value="F:DNA nuclease activity"/>
    <property type="evidence" value="ECO:0007669"/>
    <property type="project" value="InterPro"/>
</dbReference>
<dbReference type="STRING" id="168384.SAMN05660368_01949"/>
<dbReference type="Gene3D" id="3.20.20.140">
    <property type="entry name" value="Metal-dependent hydrolases"/>
    <property type="match status" value="1"/>
</dbReference>
<dbReference type="RefSeq" id="WP_006863616.1">
    <property type="nucleotide sequence ID" value="NZ_ACCL02000021.1"/>
</dbReference>
<dbReference type="NCBIfam" id="TIGR00010">
    <property type="entry name" value="YchF/TatD family DNA exonuclease"/>
    <property type="match status" value="1"/>
</dbReference>
<feature type="binding site" evidence="3">
    <location>
        <position position="92"/>
    </location>
    <ligand>
        <name>a divalent metal cation</name>
        <dbReference type="ChEBI" id="CHEBI:60240"/>
        <label>1</label>
    </ligand>
</feature>
<keyword evidence="2 4" id="KW-0378">Hydrolase</keyword>
<dbReference type="eggNOG" id="COG0084">
    <property type="taxonomic scope" value="Bacteria"/>
</dbReference>
<accession>C6LJL6</accession>
<dbReference type="PANTHER" id="PTHR46124:SF2">
    <property type="entry name" value="D-AMINOACYL-TRNA DEACYLASE"/>
    <property type="match status" value="1"/>
</dbReference>
<evidence type="ECO:0000256" key="3">
    <source>
        <dbReference type="PIRSR" id="PIRSR005902-1"/>
    </source>
</evidence>
<keyword evidence="5" id="KW-1185">Reference proteome</keyword>
<dbReference type="FunFam" id="3.20.20.140:FF:000005">
    <property type="entry name" value="TatD family hydrolase"/>
    <property type="match status" value="1"/>
</dbReference>
<dbReference type="PANTHER" id="PTHR46124">
    <property type="entry name" value="D-AMINOACYL-TRNA DEACYLASE"/>
    <property type="match status" value="1"/>
</dbReference>
<name>C6LJL6_9FIRM</name>
<reference evidence="4" key="1">
    <citation type="submission" date="2009-07" db="EMBL/GenBank/DDBJ databases">
        <authorList>
            <person name="Weinstock G."/>
            <person name="Sodergren E."/>
            <person name="Clifton S."/>
            <person name="Fulton L."/>
            <person name="Fulton B."/>
            <person name="Courtney L."/>
            <person name="Fronick C."/>
            <person name="Harrison M."/>
            <person name="Strong C."/>
            <person name="Farmer C."/>
            <person name="Delahaunty K."/>
            <person name="Markovic C."/>
            <person name="Hall O."/>
            <person name="Minx P."/>
            <person name="Tomlinson C."/>
            <person name="Mitreva M."/>
            <person name="Nelson J."/>
            <person name="Hou S."/>
            <person name="Wollam A."/>
            <person name="Pepin K.H."/>
            <person name="Johnson M."/>
            <person name="Bhonagiri V."/>
            <person name="Nash W.E."/>
            <person name="Warren W."/>
            <person name="Chinwalla A."/>
            <person name="Mardis E.R."/>
            <person name="Wilson R.K."/>
        </authorList>
    </citation>
    <scope>NUCLEOTIDE SEQUENCE [LARGE SCALE GENOMIC DNA]</scope>
    <source>
        <strain evidence="4">DSM 14469</strain>
    </source>
</reference>
<feature type="binding site" evidence="3">
    <location>
        <position position="128"/>
    </location>
    <ligand>
        <name>a divalent metal cation</name>
        <dbReference type="ChEBI" id="CHEBI:60240"/>
        <label>2</label>
    </ligand>
</feature>
<comment type="caution">
    <text evidence="4">The sequence shown here is derived from an EMBL/GenBank/DDBJ whole genome shotgun (WGS) entry which is preliminary data.</text>
</comment>
<organism evidence="4 5">
    <name type="scientific">Marvinbryantia formatexigens DSM 14469</name>
    <dbReference type="NCBI Taxonomy" id="478749"/>
    <lineage>
        <taxon>Bacteria</taxon>
        <taxon>Bacillati</taxon>
        <taxon>Bacillota</taxon>
        <taxon>Clostridia</taxon>
        <taxon>Lachnospirales</taxon>
        <taxon>Lachnospiraceae</taxon>
        <taxon>Marvinbryantia</taxon>
    </lineage>
</organism>
<evidence type="ECO:0000256" key="1">
    <source>
        <dbReference type="ARBA" id="ARBA00022723"/>
    </source>
</evidence>
<dbReference type="PROSITE" id="PS01091">
    <property type="entry name" value="TATD_3"/>
    <property type="match status" value="1"/>
</dbReference>
<feature type="binding site" evidence="3">
    <location>
        <position position="156"/>
    </location>
    <ligand>
        <name>a divalent metal cation</name>
        <dbReference type="ChEBI" id="CHEBI:60240"/>
        <label>2</label>
    </ligand>
</feature>
<evidence type="ECO:0000313" key="4">
    <source>
        <dbReference type="EMBL" id="EET59139.1"/>
    </source>
</evidence>
<evidence type="ECO:0000313" key="5">
    <source>
        <dbReference type="Proteomes" id="UP000005561"/>
    </source>
</evidence>
<feature type="binding site" evidence="3">
    <location>
        <position position="206"/>
    </location>
    <ligand>
        <name>a divalent metal cation</name>
        <dbReference type="ChEBI" id="CHEBI:60240"/>
        <label>1</label>
    </ligand>
</feature>
<dbReference type="Proteomes" id="UP000005561">
    <property type="component" value="Unassembled WGS sequence"/>
</dbReference>